<keyword evidence="5" id="KW-1185">Reference proteome</keyword>
<comment type="caution">
    <text evidence="4">The sequence shown here is derived from an EMBL/GenBank/DDBJ whole genome shotgun (WGS) entry which is preliminary data.</text>
</comment>
<dbReference type="GO" id="GO:0046872">
    <property type="term" value="F:metal ion binding"/>
    <property type="evidence" value="ECO:0007669"/>
    <property type="project" value="UniProtKB-KW"/>
</dbReference>
<feature type="signal peptide" evidence="3">
    <location>
        <begin position="1"/>
        <end position="23"/>
    </location>
</feature>
<reference evidence="4 5" key="1">
    <citation type="submission" date="2020-08" db="EMBL/GenBank/DDBJ databases">
        <title>Genomic Encyclopedia of Archaeal and Bacterial Type Strains, Phase II (KMG-II): from individual species to whole genera.</title>
        <authorList>
            <person name="Goeker M."/>
        </authorList>
    </citation>
    <scope>NUCLEOTIDE SEQUENCE [LARGE SCALE GENOMIC DNA]</scope>
    <source>
        <strain evidence="4 5">DSM 23288</strain>
    </source>
</reference>
<dbReference type="InterPro" id="IPR033138">
    <property type="entry name" value="Cu_oxidase_CS"/>
</dbReference>
<evidence type="ECO:0000313" key="5">
    <source>
        <dbReference type="Proteomes" id="UP000585272"/>
    </source>
</evidence>
<name>A0A840IG56_9ACTN</name>
<dbReference type="InterPro" id="IPR006311">
    <property type="entry name" value="TAT_signal"/>
</dbReference>
<keyword evidence="3" id="KW-0732">Signal</keyword>
<dbReference type="Gene3D" id="2.60.40.420">
    <property type="entry name" value="Cupredoxins - blue copper proteins"/>
    <property type="match status" value="1"/>
</dbReference>
<dbReference type="AlphaFoldDB" id="A0A840IG56"/>
<feature type="compositionally biased region" description="Pro residues" evidence="2">
    <location>
        <begin position="49"/>
        <end position="60"/>
    </location>
</feature>
<sequence>MQQRTRRTPLVAACALAVAAAVAVRGAGAPGAPAAAATSGSVTAAPAPAARPLPPAPRPLAPAARPATAHFTAAATARRGKPRPKRSTAVGVGAREFRLSVYRPRVRVGEVRFNLTNYGEDAHDLVVRDRRGRIRGRTPEVRPGGRAVLSIRLGRGGYRLSCDVADHARRGMRATLKVVR</sequence>
<feature type="chain" id="PRO_5038379833" evidence="3">
    <location>
        <begin position="24"/>
        <end position="180"/>
    </location>
</feature>
<dbReference type="EMBL" id="JACHNU010000003">
    <property type="protein sequence ID" value="MBB4663183.1"/>
    <property type="molecule type" value="Genomic_DNA"/>
</dbReference>
<keyword evidence="1" id="KW-0479">Metal-binding</keyword>
<dbReference type="Proteomes" id="UP000585272">
    <property type="component" value="Unassembled WGS sequence"/>
</dbReference>
<feature type="region of interest" description="Disordered" evidence="2">
    <location>
        <begin position="45"/>
        <end position="89"/>
    </location>
</feature>
<evidence type="ECO:0000256" key="2">
    <source>
        <dbReference type="SAM" id="MobiDB-lite"/>
    </source>
</evidence>
<organism evidence="4 5">
    <name type="scientific">Conexibacter arvalis</name>
    <dbReference type="NCBI Taxonomy" id="912552"/>
    <lineage>
        <taxon>Bacteria</taxon>
        <taxon>Bacillati</taxon>
        <taxon>Actinomycetota</taxon>
        <taxon>Thermoleophilia</taxon>
        <taxon>Solirubrobacterales</taxon>
        <taxon>Conexibacteraceae</taxon>
        <taxon>Conexibacter</taxon>
    </lineage>
</organism>
<evidence type="ECO:0000313" key="4">
    <source>
        <dbReference type="EMBL" id="MBB4663183.1"/>
    </source>
</evidence>
<evidence type="ECO:0000256" key="3">
    <source>
        <dbReference type="SAM" id="SignalP"/>
    </source>
</evidence>
<feature type="compositionally biased region" description="Low complexity" evidence="2">
    <location>
        <begin position="61"/>
        <end position="77"/>
    </location>
</feature>
<dbReference type="SUPFAM" id="SSF49503">
    <property type="entry name" value="Cupredoxins"/>
    <property type="match status" value="1"/>
</dbReference>
<accession>A0A840IG56</accession>
<dbReference type="RefSeq" id="WP_183342910.1">
    <property type="nucleotide sequence ID" value="NZ_JACHNU010000003.1"/>
</dbReference>
<gene>
    <name evidence="4" type="ORF">BDZ31_002772</name>
</gene>
<dbReference type="PROSITE" id="PS51318">
    <property type="entry name" value="TAT"/>
    <property type="match status" value="1"/>
</dbReference>
<dbReference type="InterPro" id="IPR008972">
    <property type="entry name" value="Cupredoxin"/>
</dbReference>
<proteinExistence type="predicted"/>
<evidence type="ECO:0000256" key="1">
    <source>
        <dbReference type="ARBA" id="ARBA00022723"/>
    </source>
</evidence>
<protein>
    <submittedName>
        <fullName evidence="4">Putative cupredoxin-like copper-binding protein</fullName>
    </submittedName>
</protein>
<dbReference type="PROSITE" id="PS00079">
    <property type="entry name" value="MULTICOPPER_OXIDASE1"/>
    <property type="match status" value="1"/>
</dbReference>